<dbReference type="EMBL" id="JADIMG010000055">
    <property type="protein sequence ID" value="MBO8459780.1"/>
    <property type="molecule type" value="Genomic_DNA"/>
</dbReference>
<dbReference type="GO" id="GO:0005886">
    <property type="term" value="C:plasma membrane"/>
    <property type="evidence" value="ECO:0007669"/>
    <property type="project" value="InterPro"/>
</dbReference>
<accession>A0A9D9HTN8</accession>
<dbReference type="InterPro" id="IPR010664">
    <property type="entry name" value="LipoPS_assembly_LptC-rel"/>
</dbReference>
<organism evidence="1 2">
    <name type="scientific">Candidatus Gallipaludibacter merdavium</name>
    <dbReference type="NCBI Taxonomy" id="2840839"/>
    <lineage>
        <taxon>Bacteria</taxon>
        <taxon>Pseudomonadati</taxon>
        <taxon>Bacteroidota</taxon>
        <taxon>Bacteroidia</taxon>
        <taxon>Bacteroidales</taxon>
        <taxon>Candidatus Gallipaludibacter</taxon>
    </lineage>
</organism>
<dbReference type="GO" id="GO:0015221">
    <property type="term" value="F:lipopolysaccharide transmembrane transporter activity"/>
    <property type="evidence" value="ECO:0007669"/>
    <property type="project" value="InterPro"/>
</dbReference>
<dbReference type="InterPro" id="IPR026265">
    <property type="entry name" value="LptC"/>
</dbReference>
<dbReference type="Proteomes" id="UP000823641">
    <property type="component" value="Unassembled WGS sequence"/>
</dbReference>
<dbReference type="Gene3D" id="2.60.450.10">
    <property type="entry name" value="Lipopolysaccharide (LPS) transport protein A like domain"/>
    <property type="match status" value="1"/>
</dbReference>
<gene>
    <name evidence="1" type="primary">lptC</name>
    <name evidence="1" type="ORF">IAA73_05535</name>
</gene>
<reference evidence="1" key="2">
    <citation type="journal article" date="2021" name="PeerJ">
        <title>Extensive microbial diversity within the chicken gut microbiome revealed by metagenomics and culture.</title>
        <authorList>
            <person name="Gilroy R."/>
            <person name="Ravi A."/>
            <person name="Getino M."/>
            <person name="Pursley I."/>
            <person name="Horton D.L."/>
            <person name="Alikhan N.F."/>
            <person name="Baker D."/>
            <person name="Gharbi K."/>
            <person name="Hall N."/>
            <person name="Watson M."/>
            <person name="Adriaenssens E.M."/>
            <person name="Foster-Nyarko E."/>
            <person name="Jarju S."/>
            <person name="Secka A."/>
            <person name="Antonio M."/>
            <person name="Oren A."/>
            <person name="Chaudhuri R.R."/>
            <person name="La Ragione R."/>
            <person name="Hildebrand F."/>
            <person name="Pallen M.J."/>
        </authorList>
    </citation>
    <scope>NUCLEOTIDE SEQUENCE</scope>
    <source>
        <strain evidence="1">G3-3990</strain>
    </source>
</reference>
<protein>
    <submittedName>
        <fullName evidence="1">LPS export ABC transporter periplasmic protein LptC</fullName>
    </submittedName>
</protein>
<evidence type="ECO:0000313" key="2">
    <source>
        <dbReference type="Proteomes" id="UP000823641"/>
    </source>
</evidence>
<proteinExistence type="predicted"/>
<name>A0A9D9HTN8_9BACT</name>
<dbReference type="NCBIfam" id="TIGR04409">
    <property type="entry name" value="LptC_YrbK"/>
    <property type="match status" value="1"/>
</dbReference>
<dbReference type="AlphaFoldDB" id="A0A9D9HTN8"/>
<comment type="caution">
    <text evidence="1">The sequence shown here is derived from an EMBL/GenBank/DDBJ whole genome shotgun (WGS) entry which is preliminary data.</text>
</comment>
<sequence length="198" mass="22539">MKSYNMATLFIGVALFVIAPSCKKEQPDKIDAVVNREAMASLEATEVTTVISDSGITRYRIAAPDWLIYDKAKDPYWDFPKGILLEKFNEDLSIDATIRGDYARYNEKPQIWELRGNVYAVNQQGEQFETPLLYWDQKAERIYSDSIIKITRAASIIIGIGFESNQTMTQYTIKKPQGIFPFADETENDSVDNNTPTE</sequence>
<reference evidence="1" key="1">
    <citation type="submission" date="2020-10" db="EMBL/GenBank/DDBJ databases">
        <authorList>
            <person name="Gilroy R."/>
        </authorList>
    </citation>
    <scope>NUCLEOTIDE SEQUENCE</scope>
    <source>
        <strain evidence="1">G3-3990</strain>
    </source>
</reference>
<evidence type="ECO:0000313" key="1">
    <source>
        <dbReference type="EMBL" id="MBO8459780.1"/>
    </source>
</evidence>
<dbReference type="Pfam" id="PF06835">
    <property type="entry name" value="LptC"/>
    <property type="match status" value="1"/>
</dbReference>